<evidence type="ECO:0000256" key="5">
    <source>
        <dbReference type="ARBA" id="ARBA00023136"/>
    </source>
</evidence>
<keyword evidence="5 6" id="KW-0472">Membrane</keyword>
<dbReference type="EMBL" id="JAMZEB010000002">
    <property type="protein sequence ID" value="MCP2363770.1"/>
    <property type="molecule type" value="Genomic_DNA"/>
</dbReference>
<keyword evidence="3 6" id="KW-0812">Transmembrane</keyword>
<feature type="transmembrane region" description="Helical" evidence="6">
    <location>
        <begin position="87"/>
        <end position="109"/>
    </location>
</feature>
<protein>
    <submittedName>
        <fullName evidence="7">MFS family permease</fullName>
    </submittedName>
</protein>
<organism evidence="7 8">
    <name type="scientific">Nonomuraea thailandensis</name>
    <dbReference type="NCBI Taxonomy" id="1188745"/>
    <lineage>
        <taxon>Bacteria</taxon>
        <taxon>Bacillati</taxon>
        <taxon>Actinomycetota</taxon>
        <taxon>Actinomycetes</taxon>
        <taxon>Streptosporangiales</taxon>
        <taxon>Streptosporangiaceae</taxon>
        <taxon>Nonomuraea</taxon>
    </lineage>
</organism>
<dbReference type="InterPro" id="IPR036259">
    <property type="entry name" value="MFS_trans_sf"/>
</dbReference>
<evidence type="ECO:0000256" key="1">
    <source>
        <dbReference type="ARBA" id="ARBA00004651"/>
    </source>
</evidence>
<feature type="transmembrane region" description="Helical" evidence="6">
    <location>
        <begin position="396"/>
        <end position="413"/>
    </location>
</feature>
<dbReference type="Proteomes" id="UP001139648">
    <property type="component" value="Unassembled WGS sequence"/>
</dbReference>
<dbReference type="GO" id="GO:0022857">
    <property type="term" value="F:transmembrane transporter activity"/>
    <property type="evidence" value="ECO:0007669"/>
    <property type="project" value="InterPro"/>
</dbReference>
<evidence type="ECO:0000256" key="2">
    <source>
        <dbReference type="ARBA" id="ARBA00022475"/>
    </source>
</evidence>
<keyword evidence="8" id="KW-1185">Reference proteome</keyword>
<comment type="subcellular location">
    <subcellularLocation>
        <location evidence="1">Cell membrane</location>
        <topology evidence="1">Multi-pass membrane protein</topology>
    </subcellularLocation>
</comment>
<feature type="transmembrane region" description="Helical" evidence="6">
    <location>
        <begin position="45"/>
        <end position="66"/>
    </location>
</feature>
<reference evidence="7" key="1">
    <citation type="submission" date="2022-06" db="EMBL/GenBank/DDBJ databases">
        <title>Sequencing the genomes of 1000 actinobacteria strains.</title>
        <authorList>
            <person name="Klenk H.-P."/>
        </authorList>
    </citation>
    <scope>NUCLEOTIDE SEQUENCE</scope>
    <source>
        <strain evidence="7">DSM 46694</strain>
    </source>
</reference>
<feature type="transmembrane region" description="Helical" evidence="6">
    <location>
        <begin position="301"/>
        <end position="319"/>
    </location>
</feature>
<dbReference type="RefSeq" id="WP_253755636.1">
    <property type="nucleotide sequence ID" value="NZ_BAABKA010000006.1"/>
</dbReference>
<sequence>MADSTESAQPGHVPGVAERRDLRLLWTGSTASQLGNMASTVTAPLLALTLTSSPVFAGWVAAAGTLPRILLHLPAGVLADYSDRRRVMVGSMLVRAALAVLMVGCLIVSEDGGIVYLLPLVSIAQGICVVLYSTAETTAVPWLVRRERLARAMAGNEARTHVAGLLGRPLGGWLFELGRCWPFVLDVATSVVSALTLLRMRNKRFARAAVRRPLRPARQLRAFRRGLTFLRHEEFLARVMIVCALANFAFQTLGLTLVLLAHEREMSPLMIGLLIAASGLGGVLGSLTAPRMLRRMKPARLIVAGVWAWLLLSACLTVTDHGSFLYVAAVLPAAWGGIGFIGAHINVALALYQTSGVPKRLFGRVTSVIRFFSGSTVPLGALAGGYLLALLGTERAVVLVAFVVGGLALAISAPRRPSAVRRRLRRERPGDRARQGGGQLAGHVVEEVVAQRMEAALQAGLYRRRSLRGHRGGPRLEIRLVDCPGQRLDPVVDPRRAQRPQPSDRDAGRQVLHTYLAKLLGPVLAAEAGEAVAAHVERDAYGEPQLQHRRLRVGERREQLLDQRVPPERFPLLRRRRAVLPGLVPLTDHVGTGAGQRGQHGAAAGDQGEQCGFTDQRCLL</sequence>
<evidence type="ECO:0000313" key="7">
    <source>
        <dbReference type="EMBL" id="MCP2363770.1"/>
    </source>
</evidence>
<evidence type="ECO:0000256" key="3">
    <source>
        <dbReference type="ARBA" id="ARBA00022692"/>
    </source>
</evidence>
<feature type="transmembrane region" description="Helical" evidence="6">
    <location>
        <begin position="235"/>
        <end position="261"/>
    </location>
</feature>
<dbReference type="PANTHER" id="PTHR23513:SF6">
    <property type="entry name" value="MAJOR FACILITATOR SUPERFAMILY ASSOCIATED DOMAIN-CONTAINING PROTEIN"/>
    <property type="match status" value="1"/>
</dbReference>
<dbReference type="Gene3D" id="1.20.1250.20">
    <property type="entry name" value="MFS general substrate transporter like domains"/>
    <property type="match status" value="1"/>
</dbReference>
<dbReference type="CDD" id="cd06173">
    <property type="entry name" value="MFS_MefA_like"/>
    <property type="match status" value="1"/>
</dbReference>
<dbReference type="PANTHER" id="PTHR23513">
    <property type="entry name" value="INTEGRAL MEMBRANE EFFLUX PROTEIN-RELATED"/>
    <property type="match status" value="1"/>
</dbReference>
<proteinExistence type="predicted"/>
<evidence type="ECO:0000313" key="8">
    <source>
        <dbReference type="Proteomes" id="UP001139648"/>
    </source>
</evidence>
<evidence type="ECO:0000256" key="4">
    <source>
        <dbReference type="ARBA" id="ARBA00022989"/>
    </source>
</evidence>
<dbReference type="GO" id="GO:0005886">
    <property type="term" value="C:plasma membrane"/>
    <property type="evidence" value="ECO:0007669"/>
    <property type="project" value="UniProtKB-SubCell"/>
</dbReference>
<dbReference type="InterPro" id="IPR011701">
    <property type="entry name" value="MFS"/>
</dbReference>
<name>A0A9X2GTS3_9ACTN</name>
<keyword evidence="2" id="KW-1003">Cell membrane</keyword>
<feature type="transmembrane region" description="Helical" evidence="6">
    <location>
        <begin position="115"/>
        <end position="135"/>
    </location>
</feature>
<feature type="transmembrane region" description="Helical" evidence="6">
    <location>
        <begin position="371"/>
        <end position="390"/>
    </location>
</feature>
<keyword evidence="4 6" id="KW-1133">Transmembrane helix</keyword>
<evidence type="ECO:0000256" key="6">
    <source>
        <dbReference type="SAM" id="Phobius"/>
    </source>
</evidence>
<dbReference type="Pfam" id="PF07690">
    <property type="entry name" value="MFS_1"/>
    <property type="match status" value="1"/>
</dbReference>
<comment type="caution">
    <text evidence="7">The sequence shown here is derived from an EMBL/GenBank/DDBJ whole genome shotgun (WGS) entry which is preliminary data.</text>
</comment>
<gene>
    <name evidence="7" type="ORF">HD597_010790</name>
</gene>
<accession>A0A9X2GTS3</accession>
<dbReference type="SUPFAM" id="SSF103473">
    <property type="entry name" value="MFS general substrate transporter"/>
    <property type="match status" value="1"/>
</dbReference>
<feature type="transmembrane region" description="Helical" evidence="6">
    <location>
        <begin position="325"/>
        <end position="351"/>
    </location>
</feature>
<dbReference type="AlphaFoldDB" id="A0A9X2GTS3"/>
<feature type="transmembrane region" description="Helical" evidence="6">
    <location>
        <begin position="181"/>
        <end position="198"/>
    </location>
</feature>
<feature type="transmembrane region" description="Helical" evidence="6">
    <location>
        <begin position="267"/>
        <end position="289"/>
    </location>
</feature>